<evidence type="ECO:0000256" key="1">
    <source>
        <dbReference type="ARBA" id="ARBA00001165"/>
    </source>
</evidence>
<dbReference type="HAMAP" id="MF_00675">
    <property type="entry name" value="UxaC"/>
    <property type="match status" value="1"/>
</dbReference>
<dbReference type="PANTHER" id="PTHR30068:SF4">
    <property type="entry name" value="URONATE ISOMERASE"/>
    <property type="match status" value="1"/>
</dbReference>
<dbReference type="RefSeq" id="WP_114956526.1">
    <property type="nucleotide sequence ID" value="NZ_JBHSJF010000006.1"/>
</dbReference>
<comment type="similarity">
    <text evidence="3 7">Belongs to the metallo-dependent hydrolases superfamily. Uronate isomerase family.</text>
</comment>
<dbReference type="InterPro" id="IPR032466">
    <property type="entry name" value="Metal_Hydrolase"/>
</dbReference>
<dbReference type="PANTHER" id="PTHR30068">
    <property type="entry name" value="URONATE ISOMERASE"/>
    <property type="match status" value="1"/>
</dbReference>
<keyword evidence="9" id="KW-1185">Reference proteome</keyword>
<accession>A0ABV9Z0D7</accession>
<dbReference type="InterPro" id="IPR003766">
    <property type="entry name" value="Uronate_isomerase"/>
</dbReference>
<evidence type="ECO:0000256" key="3">
    <source>
        <dbReference type="ARBA" id="ARBA00008397"/>
    </source>
</evidence>
<evidence type="ECO:0000256" key="5">
    <source>
        <dbReference type="ARBA" id="ARBA00020555"/>
    </source>
</evidence>
<dbReference type="Proteomes" id="UP001595796">
    <property type="component" value="Unassembled WGS sequence"/>
</dbReference>
<gene>
    <name evidence="7 8" type="primary">uxaC</name>
    <name evidence="8" type="ORF">ACFPFW_07770</name>
</gene>
<protein>
    <recommendedName>
        <fullName evidence="5 7">Uronate isomerase</fullName>
        <ecNumber evidence="4 7">5.3.1.12</ecNumber>
    </recommendedName>
    <alternativeName>
        <fullName evidence="7">Glucuronate isomerase</fullName>
    </alternativeName>
    <alternativeName>
        <fullName evidence="7">Uronic isomerase</fullName>
    </alternativeName>
</protein>
<sequence>MLHPDRLFPAEPTTRAVARRLYERVADLPIVSPHGHTDPRWYAENESFADPATLFVVPDHYIFRMLYSQGVALEDLGVPPRAGSGIRIEADRRKIWRRFAENWHLFRGTPTRMWLEHAFETLFGLDAPLSAKTADFYYDTIAEALKKPEFRPRALFERFGIEVIATTESPLDDLRWHRMIRESGWNGRVITAYRPDPVVDPDYAGFRDNLSRFGELTDEDTLTWSGYLAAHRKRRDYFKSFGATSTDHGHPSAATADLGTAEAEALFRRVTNGNTAPEDAELFRGQMLTEMARMSMDDGLVMQIHPGSVRNHNPTLFDRFGLDKGADIPARTDYVHALKPLLDRFGNERDLTIIVFTLDETAYSRELAPLAGHYPALRLGPAWWFFDAPGGMRRFRDLTTETAGFYNTVGFNDDTRAFPSIPARHDVARRSDCSFLAELVVTHRLSEDEAHETAHDLAYRLAKEAYRL</sequence>
<organism evidence="8 9">
    <name type="scientific">Flaviflagellibacter deserti</name>
    <dbReference type="NCBI Taxonomy" id="2267266"/>
    <lineage>
        <taxon>Bacteria</taxon>
        <taxon>Pseudomonadati</taxon>
        <taxon>Pseudomonadota</taxon>
        <taxon>Alphaproteobacteria</taxon>
        <taxon>Hyphomicrobiales</taxon>
        <taxon>Flaviflagellibacter</taxon>
    </lineage>
</organism>
<dbReference type="Pfam" id="PF02614">
    <property type="entry name" value="UxaC"/>
    <property type="match status" value="1"/>
</dbReference>
<dbReference type="GO" id="GO:0008880">
    <property type="term" value="F:glucuronate isomerase activity"/>
    <property type="evidence" value="ECO:0007669"/>
    <property type="project" value="UniProtKB-EC"/>
</dbReference>
<evidence type="ECO:0000256" key="4">
    <source>
        <dbReference type="ARBA" id="ARBA00012546"/>
    </source>
</evidence>
<keyword evidence="6 7" id="KW-0413">Isomerase</keyword>
<dbReference type="Gene3D" id="3.20.20.140">
    <property type="entry name" value="Metal-dependent hydrolases"/>
    <property type="match status" value="1"/>
</dbReference>
<dbReference type="Gene3D" id="1.10.2020.10">
    <property type="entry name" value="uronate isomerase, domain 2, chain A"/>
    <property type="match status" value="1"/>
</dbReference>
<evidence type="ECO:0000256" key="6">
    <source>
        <dbReference type="ARBA" id="ARBA00023235"/>
    </source>
</evidence>
<dbReference type="SUPFAM" id="SSF51556">
    <property type="entry name" value="Metallo-dependent hydrolases"/>
    <property type="match status" value="1"/>
</dbReference>
<dbReference type="EC" id="5.3.1.12" evidence="4 7"/>
<evidence type="ECO:0000313" key="8">
    <source>
        <dbReference type="EMBL" id="MFC5067914.1"/>
    </source>
</evidence>
<comment type="pathway">
    <text evidence="2 7">Carbohydrate metabolism; pentose and glucuronate interconversion.</text>
</comment>
<reference evidence="9" key="1">
    <citation type="journal article" date="2019" name="Int. J. Syst. Evol. Microbiol.">
        <title>The Global Catalogue of Microorganisms (GCM) 10K type strain sequencing project: providing services to taxonomists for standard genome sequencing and annotation.</title>
        <authorList>
            <consortium name="The Broad Institute Genomics Platform"/>
            <consortium name="The Broad Institute Genome Sequencing Center for Infectious Disease"/>
            <person name="Wu L."/>
            <person name="Ma J."/>
        </authorList>
    </citation>
    <scope>NUCLEOTIDE SEQUENCE [LARGE SCALE GENOMIC DNA]</scope>
    <source>
        <strain evidence="9">CGMCC 1.16444</strain>
    </source>
</reference>
<evidence type="ECO:0000256" key="7">
    <source>
        <dbReference type="HAMAP-Rule" id="MF_00675"/>
    </source>
</evidence>
<dbReference type="EMBL" id="JBHSJF010000006">
    <property type="protein sequence ID" value="MFC5067914.1"/>
    <property type="molecule type" value="Genomic_DNA"/>
</dbReference>
<comment type="catalytic activity">
    <reaction evidence="7">
        <text>aldehydo-D-galacturonate = keto-D-tagaturonate</text>
        <dbReference type="Rhea" id="RHEA:27702"/>
        <dbReference type="ChEBI" id="CHEBI:12952"/>
        <dbReference type="ChEBI" id="CHEBI:17886"/>
    </reaction>
</comment>
<name>A0ABV9Z0D7_9HYPH</name>
<proteinExistence type="inferred from homology"/>
<evidence type="ECO:0000313" key="9">
    <source>
        <dbReference type="Proteomes" id="UP001595796"/>
    </source>
</evidence>
<comment type="caution">
    <text evidence="8">The sequence shown here is derived from an EMBL/GenBank/DDBJ whole genome shotgun (WGS) entry which is preliminary data.</text>
</comment>
<comment type="catalytic activity">
    <reaction evidence="1 7">
        <text>D-glucuronate = D-fructuronate</text>
        <dbReference type="Rhea" id="RHEA:13049"/>
        <dbReference type="ChEBI" id="CHEBI:58720"/>
        <dbReference type="ChEBI" id="CHEBI:59863"/>
        <dbReference type="EC" id="5.3.1.12"/>
    </reaction>
</comment>
<evidence type="ECO:0000256" key="2">
    <source>
        <dbReference type="ARBA" id="ARBA00004892"/>
    </source>
</evidence>
<dbReference type="NCBIfam" id="NF002794">
    <property type="entry name" value="PRK02925.1"/>
    <property type="match status" value="1"/>
</dbReference>